<proteinExistence type="predicted"/>
<dbReference type="Proteomes" id="UP001486565">
    <property type="component" value="Chromosome"/>
</dbReference>
<sequence length="140" mass="15634">MAYPHRNFRFRVEIDGISVASFSEVSGFDATFDVIEYRTGDAPITPRKLSGLVKYGNVTLKWGTSDSMELYEWLQGQVEGEVERKTVTIVVMDEAGEDAASWQLVQAWPVKYTAPDFNGLGSEIALETLELAHEGLTRVQ</sequence>
<dbReference type="EMBL" id="CP121687">
    <property type="protein sequence ID" value="WZL71148.1"/>
    <property type="molecule type" value="Genomic_DNA"/>
</dbReference>
<dbReference type="NCBIfam" id="TIGR02241">
    <property type="entry name" value="conserved hypothetical phage tail region protein"/>
    <property type="match status" value="1"/>
</dbReference>
<dbReference type="PANTHER" id="PTHR38009:SF1">
    <property type="entry name" value="CONSERVED HYPOTHETICAL PHAGE TAIL PROTEIN"/>
    <property type="match status" value="1"/>
</dbReference>
<evidence type="ECO:0000313" key="2">
    <source>
        <dbReference type="Proteomes" id="UP001486565"/>
    </source>
</evidence>
<dbReference type="InterPro" id="IPR011747">
    <property type="entry name" value="CHP02241"/>
</dbReference>
<dbReference type="InterPro" id="IPR010667">
    <property type="entry name" value="Phage_T4_Gp19"/>
</dbReference>
<dbReference type="Pfam" id="PF06841">
    <property type="entry name" value="Phage_T4_gp19"/>
    <property type="match status" value="1"/>
</dbReference>
<dbReference type="RefSeq" id="WP_341878112.1">
    <property type="nucleotide sequence ID" value="NZ_CP121687.1"/>
</dbReference>
<gene>
    <name evidence="1" type="ORF">QBE51_06425</name>
</gene>
<dbReference type="PANTHER" id="PTHR38009">
    <property type="entry name" value="CONSERVED HYPOTHETICAL PHAGE TAIL PROTEIN"/>
    <property type="match status" value="1"/>
</dbReference>
<evidence type="ECO:0000313" key="1">
    <source>
        <dbReference type="EMBL" id="WZL71148.1"/>
    </source>
</evidence>
<keyword evidence="2" id="KW-1185">Reference proteome</keyword>
<accession>A0ABZ2Y719</accession>
<name>A0ABZ2Y719_9FIRM</name>
<reference evidence="1 2" key="1">
    <citation type="submission" date="2023-03" db="EMBL/GenBank/DDBJ databases">
        <title>Novel Species.</title>
        <authorList>
            <person name="Ma S."/>
        </authorList>
    </citation>
    <scope>NUCLEOTIDE SEQUENCE [LARGE SCALE GENOMIC DNA]</scope>
    <source>
        <strain evidence="1 2">LIND6LT2</strain>
    </source>
</reference>
<protein>
    <submittedName>
        <fullName evidence="1">Phage tail protein</fullName>
    </submittedName>
</protein>
<organism evidence="1 2">
    <name type="scientific">Defluviitalea saccharophila</name>
    <dbReference type="NCBI Taxonomy" id="879970"/>
    <lineage>
        <taxon>Bacteria</taxon>
        <taxon>Bacillati</taxon>
        <taxon>Bacillota</taxon>
        <taxon>Clostridia</taxon>
        <taxon>Lachnospirales</taxon>
        <taxon>Defluviitaleaceae</taxon>
        <taxon>Defluviitalea</taxon>
    </lineage>
</organism>